<sequence>MTVNINIGPSHRASDEEDLSESAVEVAPPSPAGIHEYEDPHEEWADLPLPDEPKPRNKTSRLRRQERSRYWAAAPSYTGVSRQDDCIISSDDNDKDNTTHLHLDVALDLEHELGYLAQLNRMGHFKKGIRYFEKRLAPHVDFFPVVAEYADLLLEQGSLGDLHIFISSRLMDPHVSYLKEENILLKTIRAYAEIFTKGALIPALNMTKEALNHLATRDHDSMGSSLSTGLKIQLVEVCVRIIVHAAEVSDFLESGPFQSLLHWSISDDEQLLLAELAQSTLLVGFLSEQCSIETVRIAHSQCFKKSHSLASRIIVQYPHLINTQPYLCWLLLESMRSLSASRQLPQPVNINMTSLLPDRWSWNVFDRLHIFRQRNLIIAEKTEQPKVTDRYFSCKSLETLIESARDLGGYRLERSLLELIFQYSLDWDQCLQTVRGLSRLNQETMNDTCEYLKCLIGEFFFLENYSSPECASLREELYGRFSAFDGSFPFRFDYDTAVPENSDIVFFDNPFLKYMERKVQCLLLSDIGKGIEAELLRLKLSHMVDHHLPSKFQSKLDSTDTYSAYIDHAASAQVPRSARYRSSDRATRSAGNETYDATPESSGLRQEGPRRMPRLNLQDIQSKKDAAEDIRLSLDKLIQQGRNSERAKATVKLVDGEEAVKQERRRLQEEITRVRRVLLNAEEMARVAEKTSTPLLTLIDPVGREYLLPYNQCRSFEVMEKLIKKIFRSDEILARPIARGDYKFTSIDGDPIRRDGWDSAIQPGRTIMIHIVLDLEKEGPNPETRESKH</sequence>
<gene>
    <name evidence="1" type="ORF">BO79DRAFT_289724</name>
</gene>
<organism evidence="1 2">
    <name type="scientific">Aspergillus costaricaensis CBS 115574</name>
    <dbReference type="NCBI Taxonomy" id="1448317"/>
    <lineage>
        <taxon>Eukaryota</taxon>
        <taxon>Fungi</taxon>
        <taxon>Dikarya</taxon>
        <taxon>Ascomycota</taxon>
        <taxon>Pezizomycotina</taxon>
        <taxon>Eurotiomycetes</taxon>
        <taxon>Eurotiomycetidae</taxon>
        <taxon>Eurotiales</taxon>
        <taxon>Aspergillaceae</taxon>
        <taxon>Aspergillus</taxon>
        <taxon>Aspergillus subgen. Circumdati</taxon>
    </lineage>
</organism>
<protein>
    <submittedName>
        <fullName evidence="1">Uncharacterized protein</fullName>
    </submittedName>
</protein>
<dbReference type="EMBL" id="KZ824564">
    <property type="protein sequence ID" value="RAK85671.1"/>
    <property type="molecule type" value="Genomic_DNA"/>
</dbReference>
<keyword evidence="2" id="KW-1185">Reference proteome</keyword>
<name>A0ACD1I5A8_9EURO</name>
<proteinExistence type="predicted"/>
<accession>A0ACD1I5A8</accession>
<reference evidence="1" key="1">
    <citation type="submission" date="2018-02" db="EMBL/GenBank/DDBJ databases">
        <title>The genomes of Aspergillus section Nigri reveals drivers in fungal speciation.</title>
        <authorList>
            <consortium name="DOE Joint Genome Institute"/>
            <person name="Vesth T.C."/>
            <person name="Nybo J."/>
            <person name="Theobald S."/>
            <person name="Brandl J."/>
            <person name="Frisvad J.C."/>
            <person name="Nielsen K.F."/>
            <person name="Lyhne E.K."/>
            <person name="Kogle M.E."/>
            <person name="Kuo A."/>
            <person name="Riley R."/>
            <person name="Clum A."/>
            <person name="Nolan M."/>
            <person name="Lipzen A."/>
            <person name="Salamov A."/>
            <person name="Henrissat B."/>
            <person name="Wiebenga A."/>
            <person name="De vries R.P."/>
            <person name="Grigoriev I.V."/>
            <person name="Mortensen U.H."/>
            <person name="Andersen M.R."/>
            <person name="Baker S.E."/>
        </authorList>
    </citation>
    <scope>NUCLEOTIDE SEQUENCE</scope>
    <source>
        <strain evidence="1">CBS 115574</strain>
    </source>
</reference>
<evidence type="ECO:0000313" key="2">
    <source>
        <dbReference type="Proteomes" id="UP000249748"/>
    </source>
</evidence>
<evidence type="ECO:0000313" key="1">
    <source>
        <dbReference type="EMBL" id="RAK85671.1"/>
    </source>
</evidence>
<dbReference type="Proteomes" id="UP000249748">
    <property type="component" value="Unassembled WGS sequence"/>
</dbReference>